<comment type="caution">
    <text evidence="1">The sequence shown here is derived from an EMBL/GenBank/DDBJ whole genome shotgun (WGS) entry which is preliminary data.</text>
</comment>
<reference evidence="1" key="1">
    <citation type="submission" date="2022-08" db="EMBL/GenBank/DDBJ databases">
        <title>Genome Sequence of Fusarium decemcellulare.</title>
        <authorList>
            <person name="Buettner E."/>
        </authorList>
    </citation>
    <scope>NUCLEOTIDE SEQUENCE</scope>
    <source>
        <strain evidence="1">Babe19</strain>
    </source>
</reference>
<evidence type="ECO:0000313" key="1">
    <source>
        <dbReference type="EMBL" id="KAJ3541845.1"/>
    </source>
</evidence>
<accession>A0ACC1SL37</accession>
<name>A0ACC1SL37_9HYPO</name>
<proteinExistence type="predicted"/>
<sequence length="112" mass="12501">MSSDESSAYFSICYIEVNPGKMDEAQKAFEEVAEATLNEPGAKIYRFYQTEGKNEFVSIEKFTSREAYAAHVQSDHVRAWAEKYLDSGIFAGSFKFHPLTKTGPAAGGFDRP</sequence>
<organism evidence="1 2">
    <name type="scientific">Fusarium decemcellulare</name>
    <dbReference type="NCBI Taxonomy" id="57161"/>
    <lineage>
        <taxon>Eukaryota</taxon>
        <taxon>Fungi</taxon>
        <taxon>Dikarya</taxon>
        <taxon>Ascomycota</taxon>
        <taxon>Pezizomycotina</taxon>
        <taxon>Sordariomycetes</taxon>
        <taxon>Hypocreomycetidae</taxon>
        <taxon>Hypocreales</taxon>
        <taxon>Nectriaceae</taxon>
        <taxon>Fusarium</taxon>
        <taxon>Fusarium decemcellulare species complex</taxon>
    </lineage>
</organism>
<dbReference type="EMBL" id="JANRMS010000328">
    <property type="protein sequence ID" value="KAJ3541845.1"/>
    <property type="molecule type" value="Genomic_DNA"/>
</dbReference>
<gene>
    <name evidence="1" type="ORF">NM208_g4412</name>
</gene>
<dbReference type="Proteomes" id="UP001148629">
    <property type="component" value="Unassembled WGS sequence"/>
</dbReference>
<keyword evidence="2" id="KW-1185">Reference proteome</keyword>
<evidence type="ECO:0000313" key="2">
    <source>
        <dbReference type="Proteomes" id="UP001148629"/>
    </source>
</evidence>
<protein>
    <submittedName>
        <fullName evidence="1">Uncharacterized protein</fullName>
    </submittedName>
</protein>